<name>A0A9P9J9F2_9HYPO</name>
<feature type="compositionally biased region" description="Basic and acidic residues" evidence="1">
    <location>
        <begin position="1"/>
        <end position="15"/>
    </location>
</feature>
<reference evidence="2" key="1">
    <citation type="journal article" date="2021" name="Nat. Commun.">
        <title>Genetic determinants of endophytism in the Arabidopsis root mycobiome.</title>
        <authorList>
            <person name="Mesny F."/>
            <person name="Miyauchi S."/>
            <person name="Thiergart T."/>
            <person name="Pickel B."/>
            <person name="Atanasova L."/>
            <person name="Karlsson M."/>
            <person name="Huettel B."/>
            <person name="Barry K.W."/>
            <person name="Haridas S."/>
            <person name="Chen C."/>
            <person name="Bauer D."/>
            <person name="Andreopoulos W."/>
            <person name="Pangilinan J."/>
            <person name="LaButti K."/>
            <person name="Riley R."/>
            <person name="Lipzen A."/>
            <person name="Clum A."/>
            <person name="Drula E."/>
            <person name="Henrissat B."/>
            <person name="Kohler A."/>
            <person name="Grigoriev I.V."/>
            <person name="Martin F.M."/>
            <person name="Hacquard S."/>
        </authorList>
    </citation>
    <scope>NUCLEOTIDE SEQUENCE</scope>
    <source>
        <strain evidence="2">MPI-CAGE-AT-0021</strain>
    </source>
</reference>
<feature type="region of interest" description="Disordered" evidence="1">
    <location>
        <begin position="1"/>
        <end position="21"/>
    </location>
</feature>
<evidence type="ECO:0000313" key="3">
    <source>
        <dbReference type="Proteomes" id="UP000717696"/>
    </source>
</evidence>
<keyword evidence="3" id="KW-1185">Reference proteome</keyword>
<sequence>MQEHCSKEHHWENPRSRGRPITGCTVSSAELPWIEGVACQRFFPSRAGSRWFEHNYQEEGNQPHVSNKTLDPDSFTSMSLWLDRTQWQSTYRNVRRDVLRASTRLPDRRSLMRDFVLGQGSYEGDSDIISPREDEQKISCIMGALDLVIDRCENTVRHTSRTILCWLLSARLQYFHDRPFSLVAEKNSEKRYRFHRMPTAIREKETNISLGSKLSAHLKSIWNHQNKNYCSEKEEEEGEGEEDADNGDDDDEEDWDAEFAGVDQDDSGYTSDYIENDGECQFDLPINQADEVAIATFNKFLELLFQVYLTIYTETFIDGRPDSTLLVYFSGILGFSGDCRQFLLAKQYCSQLSGLIYMQRVLLLEHALPLQPYTTIGITRCPQAQQLERFSEMLAGGLCTACGQSPRAKFCVARFLPSRLRRVIYKYLVYIRRLAALLRREQSSQS</sequence>
<proteinExistence type="predicted"/>
<organism evidence="2 3">
    <name type="scientific">Dactylonectria estremocensis</name>
    <dbReference type="NCBI Taxonomy" id="1079267"/>
    <lineage>
        <taxon>Eukaryota</taxon>
        <taxon>Fungi</taxon>
        <taxon>Dikarya</taxon>
        <taxon>Ascomycota</taxon>
        <taxon>Pezizomycotina</taxon>
        <taxon>Sordariomycetes</taxon>
        <taxon>Hypocreomycetidae</taxon>
        <taxon>Hypocreales</taxon>
        <taxon>Nectriaceae</taxon>
        <taxon>Dactylonectria</taxon>
    </lineage>
</organism>
<dbReference type="EMBL" id="JAGMUU010000008">
    <property type="protein sequence ID" value="KAH7147123.1"/>
    <property type="molecule type" value="Genomic_DNA"/>
</dbReference>
<feature type="region of interest" description="Disordered" evidence="1">
    <location>
        <begin position="229"/>
        <end position="254"/>
    </location>
</feature>
<feature type="compositionally biased region" description="Acidic residues" evidence="1">
    <location>
        <begin position="233"/>
        <end position="254"/>
    </location>
</feature>
<comment type="caution">
    <text evidence="2">The sequence shown here is derived from an EMBL/GenBank/DDBJ whole genome shotgun (WGS) entry which is preliminary data.</text>
</comment>
<protein>
    <submittedName>
        <fullName evidence="2">Uncharacterized protein</fullName>
    </submittedName>
</protein>
<dbReference type="OrthoDB" id="4845846at2759"/>
<dbReference type="AlphaFoldDB" id="A0A9P9J9F2"/>
<evidence type="ECO:0000256" key="1">
    <source>
        <dbReference type="SAM" id="MobiDB-lite"/>
    </source>
</evidence>
<gene>
    <name evidence="2" type="ORF">B0J13DRAFT_584460</name>
</gene>
<accession>A0A9P9J9F2</accession>
<dbReference type="Proteomes" id="UP000717696">
    <property type="component" value="Unassembled WGS sequence"/>
</dbReference>
<evidence type="ECO:0000313" key="2">
    <source>
        <dbReference type="EMBL" id="KAH7147123.1"/>
    </source>
</evidence>